<dbReference type="GeneID" id="136088025"/>
<dbReference type="Gene3D" id="3.60.10.10">
    <property type="entry name" value="Endonuclease/exonuclease/phosphatase"/>
    <property type="match status" value="1"/>
</dbReference>
<dbReference type="PROSITE" id="PS50878">
    <property type="entry name" value="RT_POL"/>
    <property type="match status" value="1"/>
</dbReference>
<feature type="domain" description="Reverse transcriptase" evidence="1">
    <location>
        <begin position="425"/>
        <end position="696"/>
    </location>
</feature>
<dbReference type="InterPro" id="IPR000477">
    <property type="entry name" value="RT_dom"/>
</dbReference>
<dbReference type="InterPro" id="IPR043502">
    <property type="entry name" value="DNA/RNA_pol_sf"/>
</dbReference>
<dbReference type="CDD" id="cd01650">
    <property type="entry name" value="RT_nLTR_like"/>
    <property type="match status" value="1"/>
</dbReference>
<evidence type="ECO:0000259" key="1">
    <source>
        <dbReference type="PROSITE" id="PS50878"/>
    </source>
</evidence>
<dbReference type="PANTHER" id="PTHR33332">
    <property type="entry name" value="REVERSE TRANSCRIPTASE DOMAIN-CONTAINING PROTEIN"/>
    <property type="match status" value="1"/>
</dbReference>
<protein>
    <submittedName>
        <fullName evidence="3">Uncharacterized protein LOC136088025</fullName>
    </submittedName>
</protein>
<dbReference type="SUPFAM" id="SSF56672">
    <property type="entry name" value="DNA/RNA polymerases"/>
    <property type="match status" value="1"/>
</dbReference>
<accession>A0ABM4D0G5</accession>
<keyword evidence="2" id="KW-1185">Reference proteome</keyword>
<proteinExistence type="predicted"/>
<dbReference type="SUPFAM" id="SSF56219">
    <property type="entry name" value="DNase I-like"/>
    <property type="match status" value="1"/>
</dbReference>
<gene>
    <name evidence="3" type="primary">LOC136088025</name>
</gene>
<reference evidence="3" key="1">
    <citation type="submission" date="2025-08" db="UniProtKB">
        <authorList>
            <consortium name="RefSeq"/>
        </authorList>
    </citation>
    <scope>IDENTIFICATION</scope>
</reference>
<dbReference type="InterPro" id="IPR036691">
    <property type="entry name" value="Endo/exonu/phosph_ase_sf"/>
</dbReference>
<evidence type="ECO:0000313" key="3">
    <source>
        <dbReference type="RefSeq" id="XP_065667737.1"/>
    </source>
</evidence>
<evidence type="ECO:0000313" key="2">
    <source>
        <dbReference type="Proteomes" id="UP001652625"/>
    </source>
</evidence>
<dbReference type="Pfam" id="PF00078">
    <property type="entry name" value="RVT_1"/>
    <property type="match status" value="1"/>
</dbReference>
<organism evidence="2 3">
    <name type="scientific">Hydra vulgaris</name>
    <name type="common">Hydra</name>
    <name type="synonym">Hydra attenuata</name>
    <dbReference type="NCBI Taxonomy" id="6087"/>
    <lineage>
        <taxon>Eukaryota</taxon>
        <taxon>Metazoa</taxon>
        <taxon>Cnidaria</taxon>
        <taxon>Hydrozoa</taxon>
        <taxon>Hydroidolina</taxon>
        <taxon>Anthoathecata</taxon>
        <taxon>Aplanulata</taxon>
        <taxon>Hydridae</taxon>
        <taxon>Hydra</taxon>
    </lineage>
</organism>
<dbReference type="RefSeq" id="XP_065667737.1">
    <property type="nucleotide sequence ID" value="XM_065811665.1"/>
</dbReference>
<name>A0ABM4D0G5_HYDVU</name>
<dbReference type="Proteomes" id="UP001652625">
    <property type="component" value="Chromosome 12"/>
</dbReference>
<sequence length="716" mass="82852">MVSNMTENENYFENSSYHAFRLNNLNTLDEHNPDKIIFDDYSLMNTEAQYLFPDEIKQYLSDIEPFENLSLLHLNIRSGKANFENFKIFLEESNFIFNIICLSETWLTDDAFSESCRFDLLEYDAIHLQRKSKIRGGGVVIYVKNSLRFKMRKDMCISECNGEFVSIEIVNDKTKNILVNCDFNINALNYDNDIESQNFYNDLFRYSVIPLINKPTKITRNSATLIDNILTNFLFENSLKKGIIKTPISDHMPIFISANTSNKQKQKQNKVTFTKRLLSLNNQLAFQNELGNIDWSPLESLNDANSMFNNFHHNFSNLYEKHFPETEVKIKVKTLNSPWFSKGLKKASKRPKLAAKTPNVNKSFKEYLQCNKNQFKNENSTFKEYETAFKSLKRNKSSGIDVINSNIVIDCFNELKVPLFKIFKRSLNEGIFPDILKSAKVKPIYKSGNKTDIGNYRPISILSIFSKIFERIVFNRLYAFFKNNDLFYSKQFGFQKSTSTEHAILHLINEIKNSFANGEFTLGVFIDLSKAFDTVDHKIMIKKLMMYGIRGVTCRWIADYLSKRTQSIYNGNNKLTNSSLISCGVPQGSILGLLLFLIYVNGLWRATNISTIMFADDSNFFISGKDIPQLFVQMNNELYKISLWFNANKLSINSSKSKLSLFHPLKKKIPISFPKLVIENTEVSRERVTKFLGVLIDENITWNKHIAYIGSKISKK</sequence>